<name>A0ABX5XRK7_9BACT</name>
<dbReference type="Pfam" id="PF01370">
    <property type="entry name" value="Epimerase"/>
    <property type="match status" value="1"/>
</dbReference>
<evidence type="ECO:0000313" key="5">
    <source>
        <dbReference type="Proteomes" id="UP000318081"/>
    </source>
</evidence>
<dbReference type="SUPFAM" id="SSF51735">
    <property type="entry name" value="NAD(P)-binding Rossmann-fold domains"/>
    <property type="match status" value="1"/>
</dbReference>
<dbReference type="PANTHER" id="PTHR43103:SF3">
    <property type="entry name" value="ADP-L-GLYCERO-D-MANNO-HEPTOSE-6-EPIMERASE"/>
    <property type="match status" value="1"/>
</dbReference>
<evidence type="ECO:0000259" key="3">
    <source>
        <dbReference type="SMART" id="SM00822"/>
    </source>
</evidence>
<dbReference type="Gene3D" id="3.40.50.720">
    <property type="entry name" value="NAD(P)-binding Rossmann-like Domain"/>
    <property type="match status" value="1"/>
</dbReference>
<evidence type="ECO:0000256" key="1">
    <source>
        <dbReference type="ARBA" id="ARBA00022857"/>
    </source>
</evidence>
<dbReference type="EMBL" id="CP036432">
    <property type="protein sequence ID" value="QDV84272.1"/>
    <property type="molecule type" value="Genomic_DNA"/>
</dbReference>
<dbReference type="CDD" id="cd08946">
    <property type="entry name" value="SDR_e"/>
    <property type="match status" value="1"/>
</dbReference>
<accession>A0ABX5XRK7</accession>
<keyword evidence="1" id="KW-0521">NADP</keyword>
<keyword evidence="5" id="KW-1185">Reference proteome</keyword>
<keyword evidence="2" id="KW-0119">Carbohydrate metabolism</keyword>
<dbReference type="InterPro" id="IPR001509">
    <property type="entry name" value="Epimerase_deHydtase"/>
</dbReference>
<dbReference type="Proteomes" id="UP000318081">
    <property type="component" value="Chromosome"/>
</dbReference>
<dbReference type="PANTHER" id="PTHR43103">
    <property type="entry name" value="NUCLEOSIDE-DIPHOSPHATE-SUGAR EPIMERASE"/>
    <property type="match status" value="1"/>
</dbReference>
<dbReference type="RefSeq" id="WP_145212307.1">
    <property type="nucleotide sequence ID" value="NZ_CP036432.1"/>
</dbReference>
<sequence length="337" mass="36815">MTRQTILITGGYGCIGAETAKWLIAHCDAELIVCSRSVSSARSERVFHDVDRDRMMFVQADVSDPKRMGEILCANEVTHVVHLAALQTPDCNAHRDLGLQINLAGTQHLIEAIKACARPLERFVYASSIAVYGPRAAYPQDRVPMLAMPEPVNVYGVWKLAGENVARLFCGETGTPTISLRPGVLFGPGRDAGLTSTPTTAMKCVALGLPYKIPFRSRQDYLFAPDVGAAFGNAVLGPFDGYGAFTLPSQTVDTATFVDVLRHATTELGIADRFQISIGDQMVPFICDLEYEPFLEAFPDVPQTDLQLAIRRSLEVFCDQVQRGWLTASDVTGESLR</sequence>
<dbReference type="InterPro" id="IPR057326">
    <property type="entry name" value="KR_dom"/>
</dbReference>
<evidence type="ECO:0000256" key="2">
    <source>
        <dbReference type="ARBA" id="ARBA00023277"/>
    </source>
</evidence>
<feature type="domain" description="Ketoreductase" evidence="3">
    <location>
        <begin position="4"/>
        <end position="161"/>
    </location>
</feature>
<organism evidence="4 5">
    <name type="scientific">Stieleria magnilauensis</name>
    <dbReference type="NCBI Taxonomy" id="2527963"/>
    <lineage>
        <taxon>Bacteria</taxon>
        <taxon>Pseudomonadati</taxon>
        <taxon>Planctomycetota</taxon>
        <taxon>Planctomycetia</taxon>
        <taxon>Pirellulales</taxon>
        <taxon>Pirellulaceae</taxon>
        <taxon>Stieleria</taxon>
    </lineage>
</organism>
<protein>
    <submittedName>
        <fullName evidence="4">Epimerase/dehydratase</fullName>
    </submittedName>
</protein>
<dbReference type="InterPro" id="IPR036291">
    <property type="entry name" value="NAD(P)-bd_dom_sf"/>
</dbReference>
<dbReference type="SMART" id="SM00822">
    <property type="entry name" value="PKS_KR"/>
    <property type="match status" value="1"/>
</dbReference>
<evidence type="ECO:0000313" key="4">
    <source>
        <dbReference type="EMBL" id="QDV84272.1"/>
    </source>
</evidence>
<gene>
    <name evidence="4" type="ORF">TBK1r_32170</name>
</gene>
<reference evidence="4 5" key="1">
    <citation type="submission" date="2019-02" db="EMBL/GenBank/DDBJ databases">
        <title>Deep-cultivation of Planctomycetes and their phenomic and genomic characterization uncovers novel biology.</title>
        <authorList>
            <person name="Wiegand S."/>
            <person name="Jogler M."/>
            <person name="Boedeker C."/>
            <person name="Pinto D."/>
            <person name="Vollmers J."/>
            <person name="Rivas-Marin E."/>
            <person name="Kohn T."/>
            <person name="Peeters S.H."/>
            <person name="Heuer A."/>
            <person name="Rast P."/>
            <person name="Oberbeckmann S."/>
            <person name="Bunk B."/>
            <person name="Jeske O."/>
            <person name="Meyerdierks A."/>
            <person name="Storesund J.E."/>
            <person name="Kallscheuer N."/>
            <person name="Luecker S."/>
            <person name="Lage O.M."/>
            <person name="Pohl T."/>
            <person name="Merkel B.J."/>
            <person name="Hornburger P."/>
            <person name="Mueller R.-W."/>
            <person name="Bruemmer F."/>
            <person name="Labrenz M."/>
            <person name="Spormann A.M."/>
            <person name="Op den Camp H."/>
            <person name="Overmann J."/>
            <person name="Amann R."/>
            <person name="Jetten M.S.M."/>
            <person name="Mascher T."/>
            <person name="Medema M.H."/>
            <person name="Devos D.P."/>
            <person name="Kaster A.-K."/>
            <person name="Ovreas L."/>
            <person name="Rohde M."/>
            <person name="Galperin M.Y."/>
            <person name="Jogler C."/>
        </authorList>
    </citation>
    <scope>NUCLEOTIDE SEQUENCE [LARGE SCALE GENOMIC DNA]</scope>
    <source>
        <strain evidence="4 5">TBK1r</strain>
    </source>
</reference>
<proteinExistence type="predicted"/>